<evidence type="ECO:0000256" key="1">
    <source>
        <dbReference type="ARBA" id="ARBA00022741"/>
    </source>
</evidence>
<dbReference type="PANTHER" id="PTHR12435">
    <property type="match status" value="1"/>
</dbReference>
<keyword evidence="2" id="KW-0067">ATP-binding</keyword>
<dbReference type="Pfam" id="PF08433">
    <property type="entry name" value="KTI12"/>
    <property type="match status" value="1"/>
</dbReference>
<proteinExistence type="inferred from homology"/>
<organism evidence="4 5">
    <name type="scientific">Taphrina deformans (strain PYCC 5710 / ATCC 11124 / CBS 356.35 / IMI 108563 / JCM 9778 / NBRC 8474)</name>
    <name type="common">Peach leaf curl fungus</name>
    <name type="synonym">Lalaria deformans</name>
    <dbReference type="NCBI Taxonomy" id="1097556"/>
    <lineage>
        <taxon>Eukaryota</taxon>
        <taxon>Fungi</taxon>
        <taxon>Dikarya</taxon>
        <taxon>Ascomycota</taxon>
        <taxon>Taphrinomycotina</taxon>
        <taxon>Taphrinomycetes</taxon>
        <taxon>Taphrinales</taxon>
        <taxon>Taphrinaceae</taxon>
        <taxon>Taphrina</taxon>
    </lineage>
</organism>
<sequence length="284" mass="32063">MPLLIMTGFPSSGKSHWARKIHDEFQERIRTSTDARISKMTCVVINDESLGVDKMDYSEARREKAARGLLFSAVERYLGKECIVLCDGLNYIKGFRYQLSCSAKAVGTPHCLVHVGCPVDQCTKFNTAREAHSEAYTKQVFEELIMRYEEPNTSSRWDSPCFNIFWEDQSAATEDIWNALVNRKIARPNASTLMKPAVEGDYMYELDRVTQSVIASIMDTQKMGMVGGTIKVDGLTLTLPDQAVGVAALQRLKRQFINLNKNLMVGGPARLKTLFVEFLNDQWN</sequence>
<reference evidence="4 5" key="1">
    <citation type="journal article" date="2013" name="MBio">
        <title>Genome sequencing of the plant pathogen Taphrina deformans, the causal agent of peach leaf curl.</title>
        <authorList>
            <person name="Cisse O.H."/>
            <person name="Almeida J.M.G.C.F."/>
            <person name="Fonseca A."/>
            <person name="Kumar A.A."/>
            <person name="Salojaervi J."/>
            <person name="Overmyer K."/>
            <person name="Hauser P.M."/>
            <person name="Pagni M."/>
        </authorList>
    </citation>
    <scope>NUCLEOTIDE SEQUENCE [LARGE SCALE GENOMIC DNA]</scope>
    <source>
        <strain evidence="5">PYCC 5710 / ATCC 11124 / CBS 356.35 / IMI 108563 / JCM 9778 / NBRC 8474</strain>
    </source>
</reference>
<dbReference type="EMBL" id="CAHR02000116">
    <property type="protein sequence ID" value="CCG82990.1"/>
    <property type="molecule type" value="Genomic_DNA"/>
</dbReference>
<dbReference type="Gene3D" id="3.40.50.300">
    <property type="entry name" value="P-loop containing nucleotide triphosphate hydrolases"/>
    <property type="match status" value="1"/>
</dbReference>
<dbReference type="InterPro" id="IPR013641">
    <property type="entry name" value="KTI12/PSTK"/>
</dbReference>
<evidence type="ECO:0000256" key="3">
    <source>
        <dbReference type="ARBA" id="ARBA00025768"/>
    </source>
</evidence>
<dbReference type="InterPro" id="IPR027417">
    <property type="entry name" value="P-loop_NTPase"/>
</dbReference>
<dbReference type="VEuPathDB" id="FungiDB:TAPDE_003129"/>
<keyword evidence="1" id="KW-0547">Nucleotide-binding</keyword>
<dbReference type="OrthoDB" id="9972657at2759"/>
<dbReference type="STRING" id="1097556.R4XBN2"/>
<accession>R4XBN2</accession>
<name>R4XBN2_TAPDE</name>
<evidence type="ECO:0000256" key="2">
    <source>
        <dbReference type="ARBA" id="ARBA00022840"/>
    </source>
</evidence>
<evidence type="ECO:0000313" key="5">
    <source>
        <dbReference type="Proteomes" id="UP000013776"/>
    </source>
</evidence>
<evidence type="ECO:0000313" key="4">
    <source>
        <dbReference type="EMBL" id="CCG82990.1"/>
    </source>
</evidence>
<dbReference type="AlphaFoldDB" id="R4XBN2"/>
<dbReference type="eggNOG" id="KOG3062">
    <property type="taxonomic scope" value="Eukaryota"/>
</dbReference>
<gene>
    <name evidence="4" type="ORF">TAPDE_003129</name>
</gene>
<comment type="caution">
    <text evidence="4">The sequence shown here is derived from an EMBL/GenBank/DDBJ whole genome shotgun (WGS) entry which is preliminary data.</text>
</comment>
<dbReference type="GO" id="GO:0005524">
    <property type="term" value="F:ATP binding"/>
    <property type="evidence" value="ECO:0007669"/>
    <property type="project" value="UniProtKB-KW"/>
</dbReference>
<comment type="similarity">
    <text evidence="3">Belongs to the KTI12 family.</text>
</comment>
<dbReference type="Proteomes" id="UP000013776">
    <property type="component" value="Unassembled WGS sequence"/>
</dbReference>
<protein>
    <submittedName>
        <fullName evidence="4">Protein kti12</fullName>
    </submittedName>
</protein>
<keyword evidence="5" id="KW-1185">Reference proteome</keyword>
<dbReference type="SUPFAM" id="SSF52540">
    <property type="entry name" value="P-loop containing nucleoside triphosphate hydrolases"/>
    <property type="match status" value="1"/>
</dbReference>